<dbReference type="InterPro" id="IPR029068">
    <property type="entry name" value="Glyas_Bleomycin-R_OHBP_Dase"/>
</dbReference>
<dbReference type="Proteomes" id="UP000893823">
    <property type="component" value="Unassembled WGS sequence"/>
</dbReference>
<dbReference type="Pfam" id="PF06185">
    <property type="entry name" value="YecM"/>
    <property type="match status" value="1"/>
</dbReference>
<gene>
    <name evidence="1" type="ORF">BCL57_000351</name>
    <name evidence="2" type="ORF">SAMN04489721_2279</name>
</gene>
<keyword evidence="4" id="KW-1185">Reference proteome</keyword>
<dbReference type="EMBL" id="LT629755">
    <property type="protein sequence ID" value="SDS98344.1"/>
    <property type="molecule type" value="Genomic_DNA"/>
</dbReference>
<name>A0A1H1WMQ9_9MICO</name>
<dbReference type="AlphaFoldDB" id="A0A1H1WMQ9"/>
<sequence>MTTATADPVGDVIGDYRAFTAQQRDRLLTRGIDIAPYELGHLAFRVPEWDQYVHVRTLLERHSTANMEGVWNGRPMSMLLLSEPLRVLDGKEIPLIELIPPVHQRIYKMGMEHFGVVVGEEVDEFSRTHREVLTGQQFQNQWNEPYYVLFEDFTHVKFHRRSLREVIELQGGTFDGIRHVEGWVPQRLVTATGPNPLPR</sequence>
<protein>
    <submittedName>
        <fullName evidence="1">Metalloenzyme YecM</fullName>
    </submittedName>
    <submittedName>
        <fullName evidence="2">Uncharacterized conserved protein YecM, predicted metalloenzyme</fullName>
    </submittedName>
</protein>
<dbReference type="PANTHER" id="PTHR37519">
    <property type="match status" value="1"/>
</dbReference>
<dbReference type="EMBL" id="SODL02000001">
    <property type="protein sequence ID" value="MCP2366209.1"/>
    <property type="molecule type" value="Genomic_DNA"/>
</dbReference>
<dbReference type="STRING" id="589382.SAMN04489721_2279"/>
<dbReference type="Gene3D" id="3.10.180.10">
    <property type="entry name" value="2,3-Dihydroxybiphenyl 1,2-Dioxygenase, domain 1"/>
    <property type="match status" value="1"/>
</dbReference>
<dbReference type="InterPro" id="IPR010393">
    <property type="entry name" value="DUF991_YecM-like"/>
</dbReference>
<evidence type="ECO:0000313" key="4">
    <source>
        <dbReference type="Proteomes" id="UP000893823"/>
    </source>
</evidence>
<evidence type="ECO:0000313" key="1">
    <source>
        <dbReference type="EMBL" id="MCP2366209.1"/>
    </source>
</evidence>
<evidence type="ECO:0000313" key="2">
    <source>
        <dbReference type="EMBL" id="SDS98344.1"/>
    </source>
</evidence>
<accession>A0A1H1WMQ9</accession>
<dbReference type="PANTHER" id="PTHR37519:SF1">
    <property type="entry name" value="DIHYDROXYBIPHENYL DIOXYGENASE DOMAIN-CONTAINING PROTEIN"/>
    <property type="match status" value="1"/>
</dbReference>
<dbReference type="SUPFAM" id="SSF54593">
    <property type="entry name" value="Glyoxalase/Bleomycin resistance protein/Dihydroxybiphenyl dioxygenase"/>
    <property type="match status" value="1"/>
</dbReference>
<proteinExistence type="predicted"/>
<dbReference type="Proteomes" id="UP000199482">
    <property type="component" value="Chromosome I"/>
</dbReference>
<reference evidence="1" key="3">
    <citation type="submission" date="2022-06" db="EMBL/GenBank/DDBJ databases">
        <title>Genomic Encyclopedia of Type Strains, Phase III (KMG-III): the genomes of soil and plant-associated and newly described type strains.</title>
        <authorList>
            <person name="Whitman W."/>
        </authorList>
    </citation>
    <scope>NUCLEOTIDE SEQUENCE</scope>
    <source>
        <strain evidence="1">CPCC 202695</strain>
    </source>
</reference>
<reference evidence="2" key="2">
    <citation type="submission" date="2016-10" db="EMBL/GenBank/DDBJ databases">
        <authorList>
            <person name="de Groot N.N."/>
        </authorList>
    </citation>
    <scope>NUCLEOTIDE SEQUENCE [LARGE SCALE GENOMIC DNA]</scope>
    <source>
        <strain evidence="2">CPCC 202695</strain>
    </source>
</reference>
<evidence type="ECO:0000313" key="3">
    <source>
        <dbReference type="Proteomes" id="UP000199482"/>
    </source>
</evidence>
<dbReference type="RefSeq" id="WP_092672376.1">
    <property type="nucleotide sequence ID" value="NZ_BMDN01000001.1"/>
</dbReference>
<dbReference type="OrthoDB" id="3821178at2"/>
<reference evidence="3" key="1">
    <citation type="submission" date="2016-10" db="EMBL/GenBank/DDBJ databases">
        <authorList>
            <person name="Varghese N."/>
            <person name="Submissions S."/>
        </authorList>
    </citation>
    <scope>NUCLEOTIDE SEQUENCE [LARGE SCALE GENOMIC DNA]</scope>
    <source>
        <strain evidence="3">CPCC 202695</strain>
    </source>
</reference>
<organism evidence="2 3">
    <name type="scientific">Agromyces flavus</name>
    <dbReference type="NCBI Taxonomy" id="589382"/>
    <lineage>
        <taxon>Bacteria</taxon>
        <taxon>Bacillati</taxon>
        <taxon>Actinomycetota</taxon>
        <taxon>Actinomycetes</taxon>
        <taxon>Micrococcales</taxon>
        <taxon>Microbacteriaceae</taxon>
        <taxon>Agromyces</taxon>
    </lineage>
</organism>